<dbReference type="AlphaFoldDB" id="A0A7T8KJ48"/>
<dbReference type="Proteomes" id="UP000595437">
    <property type="component" value="Chromosome 1"/>
</dbReference>
<organism evidence="2 3">
    <name type="scientific">Caligus rogercresseyi</name>
    <name type="common">Sea louse</name>
    <dbReference type="NCBI Taxonomy" id="217165"/>
    <lineage>
        <taxon>Eukaryota</taxon>
        <taxon>Metazoa</taxon>
        <taxon>Ecdysozoa</taxon>
        <taxon>Arthropoda</taxon>
        <taxon>Crustacea</taxon>
        <taxon>Multicrustacea</taxon>
        <taxon>Hexanauplia</taxon>
        <taxon>Copepoda</taxon>
        <taxon>Siphonostomatoida</taxon>
        <taxon>Caligidae</taxon>
        <taxon>Caligus</taxon>
    </lineage>
</organism>
<proteinExistence type="predicted"/>
<dbReference type="PANTHER" id="PTHR11243:SF23">
    <property type="entry name" value="LD06925P"/>
    <property type="match status" value="1"/>
</dbReference>
<dbReference type="EMBL" id="CP045890">
    <property type="protein sequence ID" value="QQP56879.1"/>
    <property type="molecule type" value="Genomic_DNA"/>
</dbReference>
<sequence length="61" mass="6950">IVAPRRTLYVKIFCGDGSTKSVMINEGMSMAYILRILVEKNHVQPDPSWGIVEQIPELYLE</sequence>
<evidence type="ECO:0000313" key="3">
    <source>
        <dbReference type="Proteomes" id="UP000595437"/>
    </source>
</evidence>
<dbReference type="InterPro" id="IPR000159">
    <property type="entry name" value="RA_dom"/>
</dbReference>
<accession>A0A7T8KJ48</accession>
<dbReference type="OrthoDB" id="5978425at2759"/>
<dbReference type="Gene3D" id="3.10.20.90">
    <property type="entry name" value="Phosphatidylinositol 3-kinase Catalytic Subunit, Chain A, domain 1"/>
    <property type="match status" value="1"/>
</dbReference>
<reference evidence="3" key="1">
    <citation type="submission" date="2021-01" db="EMBL/GenBank/DDBJ databases">
        <title>Caligus Genome Assembly.</title>
        <authorList>
            <person name="Gallardo-Escarate C."/>
        </authorList>
    </citation>
    <scope>NUCLEOTIDE SEQUENCE [LARGE SCALE GENOMIC DNA]</scope>
</reference>
<dbReference type="InterPro" id="IPR039664">
    <property type="entry name" value="GRB/APBB1IP"/>
</dbReference>
<evidence type="ECO:0000259" key="1">
    <source>
        <dbReference type="PROSITE" id="PS50200"/>
    </source>
</evidence>
<evidence type="ECO:0000313" key="2">
    <source>
        <dbReference type="EMBL" id="QQP56879.1"/>
    </source>
</evidence>
<feature type="non-terminal residue" evidence="2">
    <location>
        <position position="1"/>
    </location>
</feature>
<gene>
    <name evidence="2" type="ORF">FKW44_001694</name>
</gene>
<dbReference type="PROSITE" id="PS50200">
    <property type="entry name" value="RA"/>
    <property type="match status" value="1"/>
</dbReference>
<protein>
    <recommendedName>
        <fullName evidence="1">Ras-associating domain-containing protein</fullName>
    </recommendedName>
</protein>
<keyword evidence="3" id="KW-1185">Reference proteome</keyword>
<dbReference type="GO" id="GO:0007165">
    <property type="term" value="P:signal transduction"/>
    <property type="evidence" value="ECO:0007669"/>
    <property type="project" value="InterPro"/>
</dbReference>
<feature type="non-terminal residue" evidence="2">
    <location>
        <position position="61"/>
    </location>
</feature>
<name>A0A7T8KJ48_CALRO</name>
<dbReference type="Pfam" id="PF21989">
    <property type="entry name" value="RA_2"/>
    <property type="match status" value="1"/>
</dbReference>
<dbReference type="PANTHER" id="PTHR11243">
    <property type="entry name" value="GROWTH FACTOR RECEPTOR-BOUND PROTEIN"/>
    <property type="match status" value="1"/>
</dbReference>
<dbReference type="SUPFAM" id="SSF54236">
    <property type="entry name" value="Ubiquitin-like"/>
    <property type="match status" value="1"/>
</dbReference>
<feature type="domain" description="Ras-associating" evidence="1">
    <location>
        <begin position="6"/>
        <end position="61"/>
    </location>
</feature>
<dbReference type="InterPro" id="IPR029071">
    <property type="entry name" value="Ubiquitin-like_domsf"/>
</dbReference>